<dbReference type="InterPro" id="IPR057931">
    <property type="entry name" value="RHH_ERCC6L2"/>
</dbReference>
<protein>
    <recommendedName>
        <fullName evidence="9">DNA excision repair protein ERCC-6-like 2</fullName>
    </recommendedName>
</protein>
<dbReference type="Proteomes" id="UP001347796">
    <property type="component" value="Unassembled WGS sequence"/>
</dbReference>
<dbReference type="PANTHER" id="PTHR45629:SF7">
    <property type="entry name" value="DNA EXCISION REPAIR PROTEIN ERCC-6-RELATED"/>
    <property type="match status" value="1"/>
</dbReference>
<evidence type="ECO:0000313" key="7">
    <source>
        <dbReference type="EMBL" id="KAK6180078.1"/>
    </source>
</evidence>
<evidence type="ECO:0000259" key="6">
    <source>
        <dbReference type="PROSITE" id="PS51194"/>
    </source>
</evidence>
<feature type="compositionally biased region" description="Basic and acidic residues" evidence="4">
    <location>
        <begin position="1304"/>
        <end position="1319"/>
    </location>
</feature>
<keyword evidence="3" id="KW-0539">Nucleus</keyword>
<dbReference type="Pfam" id="PF00176">
    <property type="entry name" value="SNF2-rel_dom"/>
    <property type="match status" value="1"/>
</dbReference>
<dbReference type="EMBL" id="JAZGQO010000008">
    <property type="protein sequence ID" value="KAK6180078.1"/>
    <property type="molecule type" value="Genomic_DNA"/>
</dbReference>
<dbReference type="PROSITE" id="PS51194">
    <property type="entry name" value="HELICASE_CTER"/>
    <property type="match status" value="1"/>
</dbReference>
<feature type="compositionally biased region" description="Basic and acidic residues" evidence="4">
    <location>
        <begin position="1433"/>
        <end position="1450"/>
    </location>
</feature>
<dbReference type="SMART" id="SM00487">
    <property type="entry name" value="DEXDc"/>
    <property type="match status" value="1"/>
</dbReference>
<feature type="region of interest" description="Disordered" evidence="4">
    <location>
        <begin position="1008"/>
        <end position="1052"/>
    </location>
</feature>
<dbReference type="InterPro" id="IPR027417">
    <property type="entry name" value="P-loop_NTPase"/>
</dbReference>
<dbReference type="Pfam" id="PF00271">
    <property type="entry name" value="Helicase_C"/>
    <property type="match status" value="1"/>
</dbReference>
<accession>A0AAN8JRB7</accession>
<feature type="compositionally biased region" description="Basic and acidic residues" evidence="4">
    <location>
        <begin position="127"/>
        <end position="138"/>
    </location>
</feature>
<dbReference type="FunFam" id="3.40.50.10810:FF:000019">
    <property type="entry name" value="DNA excision repair protein ERCC-6-like 2 isoform X1"/>
    <property type="match status" value="1"/>
</dbReference>
<gene>
    <name evidence="7" type="ORF">SNE40_012292</name>
</gene>
<reference evidence="7 8" key="1">
    <citation type="submission" date="2024-01" db="EMBL/GenBank/DDBJ databases">
        <title>The genome of the rayed Mediterranean limpet Patella caerulea (Linnaeus, 1758).</title>
        <authorList>
            <person name="Anh-Thu Weber A."/>
            <person name="Halstead-Nussloch G."/>
        </authorList>
    </citation>
    <scope>NUCLEOTIDE SEQUENCE [LARGE SCALE GENOMIC DNA]</scope>
    <source>
        <strain evidence="7">AATW-2023a</strain>
        <tissue evidence="7">Whole specimen</tissue>
    </source>
</reference>
<feature type="domain" description="Helicase C-terminal" evidence="6">
    <location>
        <begin position="664"/>
        <end position="818"/>
    </location>
</feature>
<evidence type="ECO:0008006" key="9">
    <source>
        <dbReference type="Google" id="ProtNLM"/>
    </source>
</evidence>
<evidence type="ECO:0000259" key="5">
    <source>
        <dbReference type="PROSITE" id="PS51192"/>
    </source>
</evidence>
<name>A0AAN8JRB7_PATCE</name>
<sequence length="1567" mass="176566">MTDDIVSFSNTTDITEKPQKVLSKGDECCVTWPGDGQTYNGRIKKLRRCLESNKIYALVTFDNFEKEDDEEFNIKEIQERVPEPSPARKKKTGEIKKGLFQPLTGIENNKRLEEKYGGLDDLDDEFTERSTSREEKTTPRPLIRRKPSIVTGGSSKSSTSKQKKSNASEPKPSARQVESEVTKTANRNSTEPKPSTSGRHVHVGSQVKHTNSKNSTFEIDDDNEILGFTEDDLEKPVFTIKPSAAKVPFILSGNDDKSVVQVPAAINQYLRDYQRDGIRFLYRHYKDNKGAILGDDMGLGKTVQVIGFLAALLNKQGNRVDVLKQKPSFIRKLSDTEYIDDKSCTSPFLIIGPGSVLYNWLDELETWGYFSVGKYHGVDKERCLTEILKGKFEIVVTTFETFRENMKGLCRVDWEAVIVDEVHRIKDVKSLTTKALRKIPTNRRYGLTGTALQNNMTELWSLLDWAQPDILGSVYEFTDNFVKPIEKGQRVDSTKRELAEARKLKEKFSEMRNAMMIRRMKTLIADQLPEKDDNVVFCKLSHLQTSVYKAILNHPDLQLVLKSEDPCTCGSDKSRGTCCYKESSDGMTVQGLKFSFMHLLMKVANHVALLIPGSNTSRNQNVRAREICATALKDHQEFINLKEDATFRTLSDPKYCGKMKILEGLLQVFYKTHCRVLIFSLSTKLLDILEQYLISSCYEFRRIDGSVSNKKRMELVREFNKSPNIFIFLISTKAGGLGLNLTGANRVVIFDPNWNPSHDLQAQDRAYRIGQRLDVKVYRLISAGTIEENVYLRQIYKQQLGNVAISAENAKRLFHGVQGNKHKQGELFGIKNMFQLRTGESCLTMDILERNSKVEAGLKGYDMTKYIPSVYETQDSSNDIEEDKLDLKRADSSTDSDTFHDLFDSNDESEMVTKTTKKSEKSPVAGPSKTSSVKVRKDATRQLKKKSSVTDEPLNQSFASIGDVLGQSQVLHIHENVNIIGASKAEDYMSRCAIQEVYELHQNSQVPAAHCDPLSEPSSDEDPLPKKRLGRKSTSKTEPDHNTPKILHHDSTNILLGQTPTAIKRKHFEKLAEFKDGRSLIELAVEIVESCTEDRLKLLKSFYIAEHPELQEILSDAMTIQPSTDARSSSTPSRSKQDKVKLINKSTIKSGRIKAATPGRKRTVPGVSFLDPSLSDSTTLESTMPSDTNPSIEESSLEVGLKPSPFKQRRIQQSNSLKLKSAKRKNVRQTLEGSAKPSTSAILDTCEDDLEMSQSDTESEQRSTKIIGPSWLLTEGILYDNMVVIKPNKTSNSSDIVQNSKTKSQKESKPNKLAKVKREVAPTSMDDLLAEMAASESLPNNEDIEFVNSKLINEGGKTINTNSTNSKQNKNKATNSNIEIRDQKRCKSEEKTTKTVVKDSRKVSKCDYKSVLNEFLLNDSSDGDEPSQSSPRKTSDDTKSNSESSPDKKSQFKRKKRSTDDLFADWDNFTSCSEGVGDSETSILLNNSTLKDDAIDCFTDPRKWKKKPKVKLGVTKTVEKFLQESDDDYEKLFKSGKMRKRVTEPESVNQNEDLNNWNPNNTPSLFS</sequence>
<feature type="compositionally biased region" description="Basic and acidic residues" evidence="4">
    <location>
        <begin position="887"/>
        <end position="903"/>
    </location>
</feature>
<dbReference type="InterPro" id="IPR000330">
    <property type="entry name" value="SNF2_N"/>
</dbReference>
<dbReference type="InterPro" id="IPR038718">
    <property type="entry name" value="SNF2-like_sf"/>
</dbReference>
<keyword evidence="8" id="KW-1185">Reference proteome</keyword>
<feature type="compositionally biased region" description="Basic and acidic residues" evidence="4">
    <location>
        <begin position="1035"/>
        <end position="1051"/>
    </location>
</feature>
<feature type="region of interest" description="Disordered" evidence="4">
    <location>
        <begin position="1357"/>
        <end position="1393"/>
    </location>
</feature>
<dbReference type="InterPro" id="IPR050496">
    <property type="entry name" value="SNF2_RAD54_helicase_repair"/>
</dbReference>
<comment type="caution">
    <text evidence="7">The sequence shown here is derived from an EMBL/GenBank/DDBJ whole genome shotgun (WGS) entry which is preliminary data.</text>
</comment>
<evidence type="ECO:0000256" key="4">
    <source>
        <dbReference type="SAM" id="MobiDB-lite"/>
    </source>
</evidence>
<evidence type="ECO:0000313" key="8">
    <source>
        <dbReference type="Proteomes" id="UP001347796"/>
    </source>
</evidence>
<feature type="region of interest" description="Disordered" evidence="4">
    <location>
        <begin position="1536"/>
        <end position="1567"/>
    </location>
</feature>
<dbReference type="InterPro" id="IPR014001">
    <property type="entry name" value="Helicase_ATP-bd"/>
</dbReference>
<feature type="compositionally biased region" description="Low complexity" evidence="4">
    <location>
        <begin position="154"/>
        <end position="168"/>
    </location>
</feature>
<proteinExistence type="predicted"/>
<dbReference type="Pfam" id="PF25806">
    <property type="entry name" value="RHH_ERCC6L2"/>
    <property type="match status" value="1"/>
</dbReference>
<dbReference type="Gene3D" id="3.40.50.300">
    <property type="entry name" value="P-loop containing nucleotide triphosphate hydrolases"/>
    <property type="match status" value="1"/>
</dbReference>
<feature type="compositionally biased region" description="Polar residues" evidence="4">
    <location>
        <begin position="1546"/>
        <end position="1567"/>
    </location>
</feature>
<dbReference type="GO" id="GO:0005634">
    <property type="term" value="C:nucleus"/>
    <property type="evidence" value="ECO:0007669"/>
    <property type="project" value="UniProtKB-SubCell"/>
</dbReference>
<dbReference type="PROSITE" id="PS51192">
    <property type="entry name" value="HELICASE_ATP_BIND_1"/>
    <property type="match status" value="1"/>
</dbReference>
<feature type="region of interest" description="Disordered" evidence="4">
    <location>
        <begin position="1417"/>
        <end position="1456"/>
    </location>
</feature>
<feature type="compositionally biased region" description="Low complexity" evidence="4">
    <location>
        <begin position="1357"/>
        <end position="1377"/>
    </location>
</feature>
<organism evidence="7 8">
    <name type="scientific">Patella caerulea</name>
    <name type="common">Rayed Mediterranean limpet</name>
    <dbReference type="NCBI Taxonomy" id="87958"/>
    <lineage>
        <taxon>Eukaryota</taxon>
        <taxon>Metazoa</taxon>
        <taxon>Spiralia</taxon>
        <taxon>Lophotrochozoa</taxon>
        <taxon>Mollusca</taxon>
        <taxon>Gastropoda</taxon>
        <taxon>Patellogastropoda</taxon>
        <taxon>Patelloidea</taxon>
        <taxon>Patellidae</taxon>
        <taxon>Patella</taxon>
    </lineage>
</organism>
<dbReference type="PANTHER" id="PTHR45629">
    <property type="entry name" value="SNF2/RAD54 FAMILY MEMBER"/>
    <property type="match status" value="1"/>
</dbReference>
<feature type="compositionally biased region" description="Basic and acidic residues" evidence="4">
    <location>
        <begin position="1379"/>
        <end position="1393"/>
    </location>
</feature>
<feature type="domain" description="Helicase ATP-binding" evidence="5">
    <location>
        <begin position="282"/>
        <end position="469"/>
    </location>
</feature>
<dbReference type="SMART" id="SM00490">
    <property type="entry name" value="HELICc"/>
    <property type="match status" value="1"/>
</dbReference>
<feature type="region of interest" description="Disordered" evidence="4">
    <location>
        <begin position="1156"/>
        <end position="1242"/>
    </location>
</feature>
<feature type="region of interest" description="Disordered" evidence="4">
    <location>
        <begin position="121"/>
        <end position="216"/>
    </location>
</feature>
<dbReference type="GO" id="GO:0016787">
    <property type="term" value="F:hydrolase activity"/>
    <property type="evidence" value="ECO:0007669"/>
    <property type="project" value="UniProtKB-KW"/>
</dbReference>
<dbReference type="SUPFAM" id="SSF52540">
    <property type="entry name" value="P-loop containing nucleoside triphosphate hydrolases"/>
    <property type="match status" value="2"/>
</dbReference>
<evidence type="ECO:0000256" key="2">
    <source>
        <dbReference type="ARBA" id="ARBA00022801"/>
    </source>
</evidence>
<dbReference type="InterPro" id="IPR001650">
    <property type="entry name" value="Helicase_C-like"/>
</dbReference>
<keyword evidence="2" id="KW-0378">Hydrolase</keyword>
<evidence type="ECO:0000256" key="1">
    <source>
        <dbReference type="ARBA" id="ARBA00004123"/>
    </source>
</evidence>
<feature type="region of interest" description="Disordered" evidence="4">
    <location>
        <begin position="75"/>
        <end position="102"/>
    </location>
</feature>
<dbReference type="InterPro" id="IPR049730">
    <property type="entry name" value="SNF2/RAD54-like_C"/>
</dbReference>
<feature type="compositionally biased region" description="Polar residues" evidence="4">
    <location>
        <begin position="182"/>
        <end position="198"/>
    </location>
</feature>
<comment type="subcellular location">
    <subcellularLocation>
        <location evidence="1">Nucleus</location>
    </subcellularLocation>
</comment>
<dbReference type="CDD" id="cd18793">
    <property type="entry name" value="SF2_C_SNF"/>
    <property type="match status" value="1"/>
</dbReference>
<dbReference type="Gene3D" id="3.40.50.10810">
    <property type="entry name" value="Tandem AAA-ATPase domain"/>
    <property type="match status" value="1"/>
</dbReference>
<evidence type="ECO:0000256" key="3">
    <source>
        <dbReference type="ARBA" id="ARBA00023242"/>
    </source>
</evidence>
<dbReference type="GO" id="GO:0005524">
    <property type="term" value="F:ATP binding"/>
    <property type="evidence" value="ECO:0007669"/>
    <property type="project" value="InterPro"/>
</dbReference>
<feature type="compositionally biased region" description="Polar residues" evidence="4">
    <location>
        <begin position="1289"/>
        <end position="1302"/>
    </location>
</feature>
<feature type="region of interest" description="Disordered" evidence="4">
    <location>
        <begin position="887"/>
        <end position="951"/>
    </location>
</feature>
<feature type="region of interest" description="Disordered" evidence="4">
    <location>
        <begin position="1289"/>
        <end position="1319"/>
    </location>
</feature>
<feature type="compositionally biased region" description="Polar residues" evidence="4">
    <location>
        <begin position="1228"/>
        <end position="1242"/>
    </location>
</feature>
<feature type="compositionally biased region" description="Polar residues" evidence="4">
    <location>
        <begin position="207"/>
        <end position="216"/>
    </location>
</feature>
<feature type="compositionally biased region" description="Polar residues" evidence="4">
    <location>
        <begin position="1174"/>
        <end position="1194"/>
    </location>
</feature>